<dbReference type="InterPro" id="IPR053877">
    <property type="entry name" value="RskA_N"/>
</dbReference>
<evidence type="ECO:0000256" key="9">
    <source>
        <dbReference type="ARBA" id="ARBA00029829"/>
    </source>
</evidence>
<keyword evidence="4 12" id="KW-0812">Transmembrane</keyword>
<dbReference type="Pfam" id="PF22618">
    <property type="entry name" value="RskA_N"/>
    <property type="match status" value="1"/>
</dbReference>
<evidence type="ECO:0000256" key="5">
    <source>
        <dbReference type="ARBA" id="ARBA00022989"/>
    </source>
</evidence>
<comment type="subcellular location">
    <subcellularLocation>
        <location evidence="2">Cell membrane</location>
    </subcellularLocation>
    <subcellularLocation>
        <location evidence="1">Membrane</location>
        <topology evidence="1">Single-pass membrane protein</topology>
    </subcellularLocation>
</comment>
<evidence type="ECO:0000256" key="12">
    <source>
        <dbReference type="SAM" id="Phobius"/>
    </source>
</evidence>
<reference evidence="16" key="1">
    <citation type="journal article" date="2019" name="Int. J. Syst. Evol. Microbiol.">
        <title>The Global Catalogue of Microorganisms (GCM) 10K type strain sequencing project: providing services to taxonomists for standard genome sequencing and annotation.</title>
        <authorList>
            <consortium name="The Broad Institute Genomics Platform"/>
            <consortium name="The Broad Institute Genome Sequencing Center for Infectious Disease"/>
            <person name="Wu L."/>
            <person name="Ma J."/>
        </authorList>
    </citation>
    <scope>NUCLEOTIDE SEQUENCE [LARGE SCALE GENOMIC DNA]</scope>
    <source>
        <strain evidence="16">IBRC-M 10908</strain>
    </source>
</reference>
<keyword evidence="16" id="KW-1185">Reference proteome</keyword>
<feature type="domain" description="Anti-sigma K factor RskA C-terminal" evidence="13">
    <location>
        <begin position="105"/>
        <end position="235"/>
    </location>
</feature>
<dbReference type="PANTHER" id="PTHR37461:SF1">
    <property type="entry name" value="ANTI-SIGMA-K FACTOR RSKA"/>
    <property type="match status" value="1"/>
</dbReference>
<dbReference type="Pfam" id="PF10099">
    <property type="entry name" value="RskA_C"/>
    <property type="match status" value="1"/>
</dbReference>
<evidence type="ECO:0000259" key="14">
    <source>
        <dbReference type="Pfam" id="PF22618"/>
    </source>
</evidence>
<dbReference type="Gene3D" id="1.10.10.1320">
    <property type="entry name" value="Anti-sigma factor, zinc-finger domain"/>
    <property type="match status" value="1"/>
</dbReference>
<dbReference type="InterPro" id="IPR018764">
    <property type="entry name" value="RskA_C"/>
</dbReference>
<dbReference type="EMBL" id="JBHSDK010000034">
    <property type="protein sequence ID" value="MFC4337469.1"/>
    <property type="molecule type" value="Genomic_DNA"/>
</dbReference>
<keyword evidence="3" id="KW-1003">Cell membrane</keyword>
<dbReference type="RefSeq" id="WP_380624493.1">
    <property type="nucleotide sequence ID" value="NZ_JBHSDK010000034.1"/>
</dbReference>
<evidence type="ECO:0000256" key="10">
    <source>
        <dbReference type="ARBA" id="ARBA00030803"/>
    </source>
</evidence>
<evidence type="ECO:0000256" key="11">
    <source>
        <dbReference type="SAM" id="MobiDB-lite"/>
    </source>
</evidence>
<evidence type="ECO:0000256" key="3">
    <source>
        <dbReference type="ARBA" id="ARBA00022475"/>
    </source>
</evidence>
<accession>A0ABV8U2Z7</accession>
<name>A0ABV8U2Z7_9ACTN</name>
<gene>
    <name evidence="15" type="ORF">ACFPET_19925</name>
</gene>
<dbReference type="InterPro" id="IPR051474">
    <property type="entry name" value="Anti-sigma-K/W_factor"/>
</dbReference>
<dbReference type="InterPro" id="IPR041916">
    <property type="entry name" value="Anti_sigma_zinc_sf"/>
</dbReference>
<evidence type="ECO:0000256" key="6">
    <source>
        <dbReference type="ARBA" id="ARBA00023015"/>
    </source>
</evidence>
<dbReference type="PANTHER" id="PTHR37461">
    <property type="entry name" value="ANTI-SIGMA-K FACTOR RSKA"/>
    <property type="match status" value="1"/>
</dbReference>
<evidence type="ECO:0000259" key="13">
    <source>
        <dbReference type="Pfam" id="PF10099"/>
    </source>
</evidence>
<evidence type="ECO:0000256" key="4">
    <source>
        <dbReference type="ARBA" id="ARBA00022692"/>
    </source>
</evidence>
<keyword evidence="7 12" id="KW-0472">Membrane</keyword>
<evidence type="ECO:0000256" key="8">
    <source>
        <dbReference type="ARBA" id="ARBA00023163"/>
    </source>
</evidence>
<keyword evidence="6" id="KW-0805">Transcription regulation</keyword>
<evidence type="ECO:0000313" key="15">
    <source>
        <dbReference type="EMBL" id="MFC4337469.1"/>
    </source>
</evidence>
<proteinExistence type="predicted"/>
<sequence>MSTDVHSLIGPYVLDAVDDDERELMERHLAECDVCVQEVRELRETVTRMSADVTTTPPDRVGRSILEGLDAIRQEPPLSEHSVVRSYRRRWGRRTHRTARILSMVAAAMVIAIVSSLLTTWLTTPPLEESDRIAAVLGSPDVQIAQENPESGGTVIYAYSTALDQGAAIVNQLGEPGENRTYQLWRIEGDDVASAGVLHAGDTSARFLLTGFSPDTVLGVTNEPAGGSASPTLPTVATVSLQ</sequence>
<evidence type="ECO:0000313" key="16">
    <source>
        <dbReference type="Proteomes" id="UP001595823"/>
    </source>
</evidence>
<evidence type="ECO:0000256" key="7">
    <source>
        <dbReference type="ARBA" id="ARBA00023136"/>
    </source>
</evidence>
<feature type="domain" description="Anti-sigma-K factor RskA N-terminal" evidence="14">
    <location>
        <begin position="9"/>
        <end position="46"/>
    </location>
</feature>
<dbReference type="Proteomes" id="UP001595823">
    <property type="component" value="Unassembled WGS sequence"/>
</dbReference>
<protein>
    <recommendedName>
        <fullName evidence="10">Regulator of SigK</fullName>
    </recommendedName>
    <alternativeName>
        <fullName evidence="9">Sigma-K anti-sigma factor RskA</fullName>
    </alternativeName>
</protein>
<keyword evidence="8" id="KW-0804">Transcription</keyword>
<evidence type="ECO:0000256" key="1">
    <source>
        <dbReference type="ARBA" id="ARBA00004167"/>
    </source>
</evidence>
<keyword evidence="5 12" id="KW-1133">Transmembrane helix</keyword>
<feature type="transmembrane region" description="Helical" evidence="12">
    <location>
        <begin position="98"/>
        <end position="122"/>
    </location>
</feature>
<organism evidence="15 16">
    <name type="scientific">Salininema proteolyticum</name>
    <dbReference type="NCBI Taxonomy" id="1607685"/>
    <lineage>
        <taxon>Bacteria</taxon>
        <taxon>Bacillati</taxon>
        <taxon>Actinomycetota</taxon>
        <taxon>Actinomycetes</taxon>
        <taxon>Glycomycetales</taxon>
        <taxon>Glycomycetaceae</taxon>
        <taxon>Salininema</taxon>
    </lineage>
</organism>
<feature type="region of interest" description="Disordered" evidence="11">
    <location>
        <begin position="222"/>
        <end position="242"/>
    </location>
</feature>
<evidence type="ECO:0000256" key="2">
    <source>
        <dbReference type="ARBA" id="ARBA00004236"/>
    </source>
</evidence>
<comment type="caution">
    <text evidence="15">The sequence shown here is derived from an EMBL/GenBank/DDBJ whole genome shotgun (WGS) entry which is preliminary data.</text>
</comment>
<feature type="compositionally biased region" description="Polar residues" evidence="11">
    <location>
        <begin position="229"/>
        <end position="242"/>
    </location>
</feature>